<dbReference type="AlphaFoldDB" id="A0AAV0AGM4"/>
<name>A0AAV0AGM4_PHAPC</name>
<evidence type="ECO:0000313" key="2">
    <source>
        <dbReference type="Proteomes" id="UP001153365"/>
    </source>
</evidence>
<organism evidence="1 2">
    <name type="scientific">Phakopsora pachyrhizi</name>
    <name type="common">Asian soybean rust disease fungus</name>
    <dbReference type="NCBI Taxonomy" id="170000"/>
    <lineage>
        <taxon>Eukaryota</taxon>
        <taxon>Fungi</taxon>
        <taxon>Dikarya</taxon>
        <taxon>Basidiomycota</taxon>
        <taxon>Pucciniomycotina</taxon>
        <taxon>Pucciniomycetes</taxon>
        <taxon>Pucciniales</taxon>
        <taxon>Phakopsoraceae</taxon>
        <taxon>Phakopsora</taxon>
    </lineage>
</organism>
<reference evidence="1" key="1">
    <citation type="submission" date="2022-06" db="EMBL/GenBank/DDBJ databases">
        <authorList>
            <consortium name="SYNGENTA / RWTH Aachen University"/>
        </authorList>
    </citation>
    <scope>NUCLEOTIDE SEQUENCE</scope>
</reference>
<comment type="caution">
    <text evidence="1">The sequence shown here is derived from an EMBL/GenBank/DDBJ whole genome shotgun (WGS) entry which is preliminary data.</text>
</comment>
<sequence length="193" mass="21666">MVDWVVGLGQEVLKNPATGGGAFKTHSLDGSKLVNVTVWPLITITGLGLRGVVGDREDRQIGQGQVLGSDQSHLEAINKQGREERLNGRRLIGTSREKSLKKEAHIPDWVTRSGRKEDEERMDGADQMKMGYILRANLKRCIQELADGKYLLMEDPNKPVDNRTEELRIQDKQERGAENSVVRIKNNKREALV</sequence>
<keyword evidence="2" id="KW-1185">Reference proteome</keyword>
<accession>A0AAV0AGM4</accession>
<gene>
    <name evidence="1" type="ORF">PPACK8108_LOCUS1216</name>
</gene>
<proteinExistence type="predicted"/>
<evidence type="ECO:0000313" key="1">
    <source>
        <dbReference type="EMBL" id="CAH7666859.1"/>
    </source>
</evidence>
<protein>
    <submittedName>
        <fullName evidence="1">Uncharacterized protein</fullName>
    </submittedName>
</protein>
<dbReference type="EMBL" id="CALTRL010000163">
    <property type="protein sequence ID" value="CAH7666859.1"/>
    <property type="molecule type" value="Genomic_DNA"/>
</dbReference>
<dbReference type="Proteomes" id="UP001153365">
    <property type="component" value="Unassembled WGS sequence"/>
</dbReference>